<organism evidence="2 3">
    <name type="scientific">Zhouia spongiae</name>
    <dbReference type="NCBI Taxonomy" id="2202721"/>
    <lineage>
        <taxon>Bacteria</taxon>
        <taxon>Pseudomonadati</taxon>
        <taxon>Bacteroidota</taxon>
        <taxon>Flavobacteriia</taxon>
        <taxon>Flavobacteriales</taxon>
        <taxon>Flavobacteriaceae</taxon>
        <taxon>Zhouia</taxon>
    </lineage>
</organism>
<name>A0ABY3YL72_9FLAO</name>
<dbReference type="CDD" id="cd02947">
    <property type="entry name" value="TRX_family"/>
    <property type="match status" value="1"/>
</dbReference>
<dbReference type="Proteomes" id="UP000829476">
    <property type="component" value="Chromosome"/>
</dbReference>
<keyword evidence="3" id="KW-1185">Reference proteome</keyword>
<sequence length="408" mass="46766">MKLKSDTISMVVALFIFGWITANAQGIKFEKSTFSEALTKAAQENKLLFFDCYTTWCGPCKKMSAEVFPLEEVGRYFNENFVSLKMDMEKGEGVALAEQYNITAYPTMLFINAQAEIVHKIVAFQNGAELIEQAKIALDPSRQIRSLEKRYADGEREISFMAQYIKALGVENNRERIREVGTAFIATMQPDQFATEEGYTIIAYTGLKYKSDPFFYFLNNKDKFLAIESMPKEYYTYIIEGAINDYINEIASTGTFGELKEAIEGCKKDYAGENQEFYENSWTGNYHIANKEFEKWWELQIAAAENLKRSDKKQGTYSIIQAAYELGQREHFADADKNLLYKAVEAVEQIKSENSENLPAYYCLTYLYKRIGNKEKAMKNIDDYIMKKGAKGEEDKRVAALKAEIESM</sequence>
<dbReference type="PANTHER" id="PTHR43601:SF3">
    <property type="entry name" value="THIOREDOXIN, MITOCHONDRIAL"/>
    <property type="match status" value="1"/>
</dbReference>
<evidence type="ECO:0000313" key="3">
    <source>
        <dbReference type="Proteomes" id="UP000829476"/>
    </source>
</evidence>
<protein>
    <submittedName>
        <fullName evidence="2">Thioredoxin family protein</fullName>
    </submittedName>
</protein>
<accession>A0ABY3YL72</accession>
<dbReference type="SUPFAM" id="SSF52833">
    <property type="entry name" value="Thioredoxin-like"/>
    <property type="match status" value="1"/>
</dbReference>
<feature type="domain" description="Thioredoxin" evidence="1">
    <location>
        <begin position="6"/>
        <end position="143"/>
    </location>
</feature>
<dbReference type="Gene3D" id="3.40.30.10">
    <property type="entry name" value="Glutaredoxin"/>
    <property type="match status" value="1"/>
</dbReference>
<dbReference type="RefSeq" id="WP_242936978.1">
    <property type="nucleotide sequence ID" value="NZ_CP094326.1"/>
</dbReference>
<dbReference type="PROSITE" id="PS51352">
    <property type="entry name" value="THIOREDOXIN_2"/>
    <property type="match status" value="1"/>
</dbReference>
<dbReference type="EMBL" id="CP094326">
    <property type="protein sequence ID" value="UNY98572.1"/>
    <property type="molecule type" value="Genomic_DNA"/>
</dbReference>
<dbReference type="PANTHER" id="PTHR43601">
    <property type="entry name" value="THIOREDOXIN, MITOCHONDRIAL"/>
    <property type="match status" value="1"/>
</dbReference>
<reference evidence="2 3" key="1">
    <citation type="journal article" date="2018" name="Int. J. Syst. Evol. Microbiol.">
        <title>Zhouia spongiae sp. nov., isolated from a marine sponge.</title>
        <authorList>
            <person name="Zhuang L."/>
            <person name="Lin B."/>
            <person name="Qin F."/>
            <person name="Luo L."/>
        </authorList>
    </citation>
    <scope>NUCLEOTIDE SEQUENCE [LARGE SCALE GENOMIC DNA]</scope>
    <source>
        <strain evidence="2 3">HN-Y44</strain>
    </source>
</reference>
<dbReference type="Pfam" id="PF00085">
    <property type="entry name" value="Thioredoxin"/>
    <property type="match status" value="1"/>
</dbReference>
<dbReference type="InterPro" id="IPR036249">
    <property type="entry name" value="Thioredoxin-like_sf"/>
</dbReference>
<proteinExistence type="predicted"/>
<evidence type="ECO:0000313" key="2">
    <source>
        <dbReference type="EMBL" id="UNY98572.1"/>
    </source>
</evidence>
<evidence type="ECO:0000259" key="1">
    <source>
        <dbReference type="PROSITE" id="PS51352"/>
    </source>
</evidence>
<dbReference type="InterPro" id="IPR013766">
    <property type="entry name" value="Thioredoxin_domain"/>
</dbReference>
<gene>
    <name evidence="2" type="ORF">MQE36_16015</name>
</gene>